<dbReference type="PROSITE" id="PS51257">
    <property type="entry name" value="PROKAR_LIPOPROTEIN"/>
    <property type="match status" value="1"/>
</dbReference>
<dbReference type="EMBL" id="BSOH01000001">
    <property type="protein sequence ID" value="GLR15878.1"/>
    <property type="molecule type" value="Genomic_DNA"/>
</dbReference>
<feature type="coiled-coil region" evidence="1">
    <location>
        <begin position="56"/>
        <end position="103"/>
    </location>
</feature>
<reference evidence="2" key="1">
    <citation type="journal article" date="2014" name="Int. J. Syst. Evol. Microbiol.">
        <title>Complete genome sequence of Corynebacterium casei LMG S-19264T (=DSM 44701T), isolated from a smear-ripened cheese.</title>
        <authorList>
            <consortium name="US DOE Joint Genome Institute (JGI-PGF)"/>
            <person name="Walter F."/>
            <person name="Albersmeier A."/>
            <person name="Kalinowski J."/>
            <person name="Ruckert C."/>
        </authorList>
    </citation>
    <scope>NUCLEOTIDE SEQUENCE</scope>
    <source>
        <strain evidence="2">NBRC 108769</strain>
    </source>
</reference>
<keyword evidence="3" id="KW-1185">Reference proteome</keyword>
<reference evidence="2" key="2">
    <citation type="submission" date="2023-01" db="EMBL/GenBank/DDBJ databases">
        <title>Draft genome sequence of Portibacter lacus strain NBRC 108769.</title>
        <authorList>
            <person name="Sun Q."/>
            <person name="Mori K."/>
        </authorList>
    </citation>
    <scope>NUCLEOTIDE SEQUENCE</scope>
    <source>
        <strain evidence="2">NBRC 108769</strain>
    </source>
</reference>
<gene>
    <name evidence="2" type="ORF">GCM10007940_04930</name>
</gene>
<protein>
    <recommendedName>
        <fullName evidence="4">Lipoprotein</fullName>
    </recommendedName>
</protein>
<dbReference type="Proteomes" id="UP001156666">
    <property type="component" value="Unassembled WGS sequence"/>
</dbReference>
<accession>A0AA37SJD9</accession>
<organism evidence="2 3">
    <name type="scientific">Portibacter lacus</name>
    <dbReference type="NCBI Taxonomy" id="1099794"/>
    <lineage>
        <taxon>Bacteria</taxon>
        <taxon>Pseudomonadati</taxon>
        <taxon>Bacteroidota</taxon>
        <taxon>Saprospiria</taxon>
        <taxon>Saprospirales</taxon>
        <taxon>Haliscomenobacteraceae</taxon>
        <taxon>Portibacter</taxon>
    </lineage>
</organism>
<comment type="caution">
    <text evidence="2">The sequence shown here is derived from an EMBL/GenBank/DDBJ whole genome shotgun (WGS) entry which is preliminary data.</text>
</comment>
<dbReference type="RefSeq" id="WP_235294543.1">
    <property type="nucleotide sequence ID" value="NZ_BSOH01000001.1"/>
</dbReference>
<proteinExistence type="predicted"/>
<dbReference type="AlphaFoldDB" id="A0AA37SJD9"/>
<sequence length="241" mass="27777">MKYKFPWLNIICALGLILMISSCETDEQRYVRIKLEIEIKKSEAKLIAETEAHELIEKERNERIEQEERIKREKQKIEEAERRKALEKKRNKELAEIEKWKSNSLLTGATPWSNCYGKTNYCNSNSCSQISVKTPYSSDVIVTLKQNGSVVRHAYIHKRSSFTFEIPDGSYQPFFYYGNGWNPNKSKNSSVCGTLKGAFVSGESISKDKIQILSNNILSYELILQENGNLQTKPSNEEEAF</sequence>
<evidence type="ECO:0008006" key="4">
    <source>
        <dbReference type="Google" id="ProtNLM"/>
    </source>
</evidence>
<evidence type="ECO:0000256" key="1">
    <source>
        <dbReference type="SAM" id="Coils"/>
    </source>
</evidence>
<keyword evidence="1" id="KW-0175">Coiled coil</keyword>
<name>A0AA37SJD9_9BACT</name>
<evidence type="ECO:0000313" key="2">
    <source>
        <dbReference type="EMBL" id="GLR15878.1"/>
    </source>
</evidence>
<evidence type="ECO:0000313" key="3">
    <source>
        <dbReference type="Proteomes" id="UP001156666"/>
    </source>
</evidence>